<evidence type="ECO:0000313" key="3">
    <source>
        <dbReference type="Proteomes" id="UP001476282"/>
    </source>
</evidence>
<dbReference type="RefSeq" id="WP_353567476.1">
    <property type="nucleotide sequence ID" value="NZ_BAABRI010000014.1"/>
</dbReference>
<protein>
    <submittedName>
        <fullName evidence="2">Uncharacterized protein</fullName>
    </submittedName>
</protein>
<comment type="caution">
    <text evidence="2">The sequence shown here is derived from an EMBL/GenBank/DDBJ whole genome shotgun (WGS) entry which is preliminary data.</text>
</comment>
<evidence type="ECO:0000313" key="2">
    <source>
        <dbReference type="EMBL" id="GAA5483366.1"/>
    </source>
</evidence>
<proteinExistence type="predicted"/>
<sequence>MTYKTKWPLVLVLVLIAAITTLWRVTQQSKDSLVSKLPEVRPVEVRDTVAATEEQRGADARRRRDPIDNTASLPSKLALIDGELGLIRLSPDELSKVLSHFPEVERIENPDVDTSPEERRFSEQLLGLFSREQMREILPSINLGSTSVSDTGSVSSEGRNLNASVASRSVNGELIDIEVTLEERIGATIRTGSRGAKAW</sequence>
<keyword evidence="3" id="KW-1185">Reference proteome</keyword>
<organism evidence="2 3">
    <name type="scientific">Haloferula sargassicola</name>
    <dbReference type="NCBI Taxonomy" id="490096"/>
    <lineage>
        <taxon>Bacteria</taxon>
        <taxon>Pseudomonadati</taxon>
        <taxon>Verrucomicrobiota</taxon>
        <taxon>Verrucomicrobiia</taxon>
        <taxon>Verrucomicrobiales</taxon>
        <taxon>Verrucomicrobiaceae</taxon>
        <taxon>Haloferula</taxon>
    </lineage>
</organism>
<feature type="region of interest" description="Disordered" evidence="1">
    <location>
        <begin position="48"/>
        <end position="67"/>
    </location>
</feature>
<name>A0ABP9URN5_9BACT</name>
<reference evidence="2 3" key="1">
    <citation type="submission" date="2024-02" db="EMBL/GenBank/DDBJ databases">
        <title>Haloferula sargassicola NBRC 104335.</title>
        <authorList>
            <person name="Ichikawa N."/>
            <person name="Katano-Makiyama Y."/>
            <person name="Hidaka K."/>
        </authorList>
    </citation>
    <scope>NUCLEOTIDE SEQUENCE [LARGE SCALE GENOMIC DNA]</scope>
    <source>
        <strain evidence="2 3">NBRC 104335</strain>
    </source>
</reference>
<evidence type="ECO:0000256" key="1">
    <source>
        <dbReference type="SAM" id="MobiDB-lite"/>
    </source>
</evidence>
<dbReference type="Proteomes" id="UP001476282">
    <property type="component" value="Unassembled WGS sequence"/>
</dbReference>
<accession>A0ABP9URN5</accession>
<dbReference type="EMBL" id="BAABRI010000014">
    <property type="protein sequence ID" value="GAA5483366.1"/>
    <property type="molecule type" value="Genomic_DNA"/>
</dbReference>
<gene>
    <name evidence="2" type="ORF">Hsar01_02597</name>
</gene>